<dbReference type="PANTHER" id="PTHR25462:SF296">
    <property type="entry name" value="MEIOTIC P26, ISOFORM F"/>
    <property type="match status" value="1"/>
</dbReference>
<accession>A0A9D4ILV1</accession>
<evidence type="ECO:0000313" key="1">
    <source>
        <dbReference type="EMBL" id="KAH3777679.1"/>
    </source>
</evidence>
<dbReference type="EMBL" id="JAIWYP010000009">
    <property type="protein sequence ID" value="KAH3777679.1"/>
    <property type="molecule type" value="Genomic_DNA"/>
</dbReference>
<organism evidence="1 2">
    <name type="scientific">Dreissena polymorpha</name>
    <name type="common">Zebra mussel</name>
    <name type="synonym">Mytilus polymorpha</name>
    <dbReference type="NCBI Taxonomy" id="45954"/>
    <lineage>
        <taxon>Eukaryota</taxon>
        <taxon>Metazoa</taxon>
        <taxon>Spiralia</taxon>
        <taxon>Lophotrochozoa</taxon>
        <taxon>Mollusca</taxon>
        <taxon>Bivalvia</taxon>
        <taxon>Autobranchia</taxon>
        <taxon>Heteroconchia</taxon>
        <taxon>Euheterodonta</taxon>
        <taxon>Imparidentia</taxon>
        <taxon>Neoheterodontei</taxon>
        <taxon>Myida</taxon>
        <taxon>Dreissenoidea</taxon>
        <taxon>Dreissenidae</taxon>
        <taxon>Dreissena</taxon>
    </lineage>
</organism>
<dbReference type="InterPro" id="IPR011042">
    <property type="entry name" value="6-blade_b-propeller_TolB-like"/>
</dbReference>
<dbReference type="Gene3D" id="2.120.10.30">
    <property type="entry name" value="TolB, C-terminal domain"/>
    <property type="match status" value="1"/>
</dbReference>
<dbReference type="Proteomes" id="UP000828390">
    <property type="component" value="Unassembled WGS sequence"/>
</dbReference>
<dbReference type="OrthoDB" id="6108862at2759"/>
<reference evidence="1" key="2">
    <citation type="submission" date="2020-11" db="EMBL/GenBank/DDBJ databases">
        <authorList>
            <person name="McCartney M.A."/>
            <person name="Auch B."/>
            <person name="Kono T."/>
            <person name="Mallez S."/>
            <person name="Becker A."/>
            <person name="Gohl D.M."/>
            <person name="Silverstein K.A.T."/>
            <person name="Koren S."/>
            <person name="Bechman K.B."/>
            <person name="Herman A."/>
            <person name="Abrahante J.E."/>
            <person name="Garbe J."/>
        </authorList>
    </citation>
    <scope>NUCLEOTIDE SEQUENCE</scope>
    <source>
        <strain evidence="1">Duluth1</strain>
        <tissue evidence="1">Whole animal</tissue>
    </source>
</reference>
<dbReference type="AlphaFoldDB" id="A0A9D4ILV1"/>
<dbReference type="SUPFAM" id="SSF63829">
    <property type="entry name" value="Calcium-dependent phosphotriesterase"/>
    <property type="match status" value="1"/>
</dbReference>
<name>A0A9D4ILV1_DREPO</name>
<protein>
    <recommendedName>
        <fullName evidence="3">B box-type domain-containing protein</fullName>
    </recommendedName>
</protein>
<evidence type="ECO:0008006" key="3">
    <source>
        <dbReference type="Google" id="ProtNLM"/>
    </source>
</evidence>
<evidence type="ECO:0000313" key="2">
    <source>
        <dbReference type="Proteomes" id="UP000828390"/>
    </source>
</evidence>
<dbReference type="Gene3D" id="3.30.160.60">
    <property type="entry name" value="Classic Zinc Finger"/>
    <property type="match status" value="1"/>
</dbReference>
<sequence length="580" mass="65238">MAAVSSFHKGSDSFLDFSCSPCSEEGKETEAIFYCEQCVHFFCGECCKPHTQLFKTHSPYGRGDMKKWPVSKATKDLVEKCEAHAGQKVMMFCEDHRELCCSSCYVDIHRQCSGIKMIAESVPDSPEDLQQLLEGMNTTFDKLNEMQNNQEKSIQSVENSFYDIQQGIRDFRQTINSALDQMESATCTQMATHRFSLTGNIKTNAEYFARHKGELKQLSESLQELVNKNKKELTFIASRKCHDKMKWSEENLGKTAHHQKFPNVLIFQANADILQYLSKQLILGTILYGNPDKVMTIIKKTKYSLGKLPTLDRDDLTNIIDICGLPNDKIIVAHKGTKTLTLLDQHYKIVSQCCAYSYPKSICQISSTLLAIASNEDTNRQRCTVQFINVIDNELDLGTMFWLDHTCTSIAYHQDSLFITSGTALNQYSLIGKLVKRLYQDPSGLRTVHKCVVGPNCGKLYITNLDQNKLLTLNADGALLSIFTDPQITDAFTVYVTPLGQVLVCDGSSKTIIQLDGEGKSKLATLATGQDGVSGPMSLCYNTNTDSLIVALWYNNTMLVFDVLPETFPRKFRYPKFKCL</sequence>
<proteinExistence type="predicted"/>
<dbReference type="InterPro" id="IPR047153">
    <property type="entry name" value="TRIM45/56/19-like"/>
</dbReference>
<dbReference type="SUPFAM" id="SSF57845">
    <property type="entry name" value="B-box zinc-binding domain"/>
    <property type="match status" value="1"/>
</dbReference>
<comment type="caution">
    <text evidence="1">The sequence shown here is derived from an EMBL/GenBank/DDBJ whole genome shotgun (WGS) entry which is preliminary data.</text>
</comment>
<keyword evidence="2" id="KW-1185">Reference proteome</keyword>
<dbReference type="PANTHER" id="PTHR25462">
    <property type="entry name" value="BONUS, ISOFORM C-RELATED"/>
    <property type="match status" value="1"/>
</dbReference>
<gene>
    <name evidence="1" type="ORF">DPMN_179127</name>
</gene>
<reference evidence="1" key="1">
    <citation type="journal article" date="2019" name="bioRxiv">
        <title>The Genome of the Zebra Mussel, Dreissena polymorpha: A Resource for Invasive Species Research.</title>
        <authorList>
            <person name="McCartney M.A."/>
            <person name="Auch B."/>
            <person name="Kono T."/>
            <person name="Mallez S."/>
            <person name="Zhang Y."/>
            <person name="Obille A."/>
            <person name="Becker A."/>
            <person name="Abrahante J.E."/>
            <person name="Garbe J."/>
            <person name="Badalamenti J.P."/>
            <person name="Herman A."/>
            <person name="Mangelson H."/>
            <person name="Liachko I."/>
            <person name="Sullivan S."/>
            <person name="Sone E.D."/>
            <person name="Koren S."/>
            <person name="Silverstein K.A.T."/>
            <person name="Beckman K.B."/>
            <person name="Gohl D.M."/>
        </authorList>
    </citation>
    <scope>NUCLEOTIDE SEQUENCE</scope>
    <source>
        <strain evidence="1">Duluth1</strain>
        <tissue evidence="1">Whole animal</tissue>
    </source>
</reference>